<dbReference type="PROSITE" id="PS50146">
    <property type="entry name" value="DAGK"/>
    <property type="match status" value="1"/>
</dbReference>
<keyword evidence="11" id="KW-1185">Reference proteome</keyword>
<feature type="domain" description="DAGKc" evidence="9">
    <location>
        <begin position="2"/>
        <end position="142"/>
    </location>
</feature>
<keyword evidence="7" id="KW-0444">Lipid biosynthesis</keyword>
<dbReference type="InterPro" id="IPR050187">
    <property type="entry name" value="Lipid_Phosphate_FormReg"/>
</dbReference>
<dbReference type="PANTHER" id="PTHR12358:SF106">
    <property type="entry name" value="LIPID KINASE YEGS"/>
    <property type="match status" value="1"/>
</dbReference>
<dbReference type="Pfam" id="PF19279">
    <property type="entry name" value="YegS_C"/>
    <property type="match status" value="1"/>
</dbReference>
<dbReference type="EMBL" id="JBBAYM010000004">
    <property type="protein sequence ID" value="MEI5609082.1"/>
    <property type="molecule type" value="Genomic_DNA"/>
</dbReference>
<comment type="similarity">
    <text evidence="2">Belongs to the diacylglycerol/lipid kinase family.</text>
</comment>
<dbReference type="InterPro" id="IPR001206">
    <property type="entry name" value="Diacylglycerol_kinase_cat_dom"/>
</dbReference>
<dbReference type="InterPro" id="IPR045540">
    <property type="entry name" value="YegS/DAGK_C"/>
</dbReference>
<dbReference type="InterPro" id="IPR016064">
    <property type="entry name" value="NAD/diacylglycerol_kinase_sf"/>
</dbReference>
<keyword evidence="5 10" id="KW-0418">Kinase</keyword>
<proteinExistence type="inferred from homology"/>
<evidence type="ECO:0000256" key="7">
    <source>
        <dbReference type="ARBA" id="ARBA00023209"/>
    </source>
</evidence>
<dbReference type="Proteomes" id="UP001365781">
    <property type="component" value="Unassembled WGS sequence"/>
</dbReference>
<dbReference type="InterPro" id="IPR017438">
    <property type="entry name" value="ATP-NAD_kinase_N"/>
</dbReference>
<evidence type="ECO:0000256" key="5">
    <source>
        <dbReference type="ARBA" id="ARBA00022777"/>
    </source>
</evidence>
<evidence type="ECO:0000313" key="11">
    <source>
        <dbReference type="Proteomes" id="UP001365781"/>
    </source>
</evidence>
<dbReference type="SUPFAM" id="SSF111331">
    <property type="entry name" value="NAD kinase/diacylglycerol kinase-like"/>
    <property type="match status" value="1"/>
</dbReference>
<reference evidence="10 11" key="1">
    <citation type="submission" date="2024-03" db="EMBL/GenBank/DDBJ databases">
        <title>First Report of Pectobacterium brasiliscabiei causing potato scab in china.</title>
        <authorList>
            <person name="Handique U."/>
        </authorList>
    </citation>
    <scope>NUCLEOTIDE SEQUENCE [LARGE SCALE GENOMIC DNA]</scope>
    <source>
        <strain evidence="10 11">ZRIMU1503</strain>
    </source>
</reference>
<gene>
    <name evidence="10" type="ORF">WB403_07890</name>
</gene>
<keyword evidence="7" id="KW-0443">Lipid metabolism</keyword>
<keyword evidence="3" id="KW-0808">Transferase</keyword>
<dbReference type="Pfam" id="PF00781">
    <property type="entry name" value="DAGK_cat"/>
    <property type="match status" value="1"/>
</dbReference>
<dbReference type="Gene3D" id="3.40.50.10330">
    <property type="entry name" value="Probable inorganic polyphosphate/atp-NAD kinase, domain 1"/>
    <property type="match status" value="1"/>
</dbReference>
<accession>A0ABU8G7C4</accession>
<protein>
    <submittedName>
        <fullName evidence="10">Diacylglycerol kinase family protein</fullName>
    </submittedName>
</protein>
<keyword evidence="4" id="KW-0547">Nucleotide-binding</keyword>
<comment type="caution">
    <text evidence="10">The sequence shown here is derived from an EMBL/GenBank/DDBJ whole genome shotgun (WGS) entry which is preliminary data.</text>
</comment>
<evidence type="ECO:0000313" key="10">
    <source>
        <dbReference type="EMBL" id="MEI5609082.1"/>
    </source>
</evidence>
<evidence type="ECO:0000256" key="6">
    <source>
        <dbReference type="ARBA" id="ARBA00022840"/>
    </source>
</evidence>
<keyword evidence="8" id="KW-1208">Phospholipid metabolism</keyword>
<evidence type="ECO:0000256" key="1">
    <source>
        <dbReference type="ARBA" id="ARBA00001946"/>
    </source>
</evidence>
<evidence type="ECO:0000256" key="2">
    <source>
        <dbReference type="ARBA" id="ARBA00005983"/>
    </source>
</evidence>
<dbReference type="RefSeq" id="WP_336539410.1">
    <property type="nucleotide sequence ID" value="NZ_JBBAYL010000015.1"/>
</dbReference>
<keyword evidence="7" id="KW-0594">Phospholipid biosynthesis</keyword>
<dbReference type="GO" id="GO:0016301">
    <property type="term" value="F:kinase activity"/>
    <property type="evidence" value="ECO:0007669"/>
    <property type="project" value="UniProtKB-KW"/>
</dbReference>
<dbReference type="Gene3D" id="2.60.200.40">
    <property type="match status" value="1"/>
</dbReference>
<sequence>MSHWAGSAVIVANARAGSAGSLPVADVAGACRRLVGEVSVVRTAYPGHARTLAAKAAQDGADAVLAVGGDGTASEVADGLVAAREAEPERDGPALLCVPAGTGNSFYKEVWQDRPWHESLTLALGTRRPHIRRVDMARVEETGDTVLLGACSGLVAEALETAAGLTELTGRARYQAAVAATLRDFAPHPARVVVDGEVIHQGSVILANVGGGRYRGGGFLLLPHSVLDDGLLDVCVVTGSLDPRELPGLTREGRHVERPEVIYRRGRRIRIERVDGTPVTFEWDGEVRRGRARYTLDVLPAVLPVLAPPECPRESSPESSPESS</sequence>
<evidence type="ECO:0000256" key="8">
    <source>
        <dbReference type="ARBA" id="ARBA00023264"/>
    </source>
</evidence>
<dbReference type="PANTHER" id="PTHR12358">
    <property type="entry name" value="SPHINGOSINE KINASE"/>
    <property type="match status" value="1"/>
</dbReference>
<evidence type="ECO:0000256" key="4">
    <source>
        <dbReference type="ARBA" id="ARBA00022741"/>
    </source>
</evidence>
<dbReference type="SMART" id="SM00046">
    <property type="entry name" value="DAGKc"/>
    <property type="match status" value="1"/>
</dbReference>
<name>A0ABU8G7C4_9ACTN</name>
<comment type="cofactor">
    <cofactor evidence="1">
        <name>Mg(2+)</name>
        <dbReference type="ChEBI" id="CHEBI:18420"/>
    </cofactor>
</comment>
<evidence type="ECO:0000256" key="3">
    <source>
        <dbReference type="ARBA" id="ARBA00022679"/>
    </source>
</evidence>
<evidence type="ECO:0000259" key="9">
    <source>
        <dbReference type="PROSITE" id="PS50146"/>
    </source>
</evidence>
<keyword evidence="6" id="KW-0067">ATP-binding</keyword>
<organism evidence="10 11">
    <name type="scientific">Streptomyces brasiliscabiei</name>
    <dbReference type="NCBI Taxonomy" id="2736302"/>
    <lineage>
        <taxon>Bacteria</taxon>
        <taxon>Bacillati</taxon>
        <taxon>Actinomycetota</taxon>
        <taxon>Actinomycetes</taxon>
        <taxon>Kitasatosporales</taxon>
        <taxon>Streptomycetaceae</taxon>
        <taxon>Streptomyces</taxon>
    </lineage>
</organism>